<dbReference type="EMBL" id="JAGINX010000001">
    <property type="protein sequence ID" value="MBP2317383.1"/>
    <property type="molecule type" value="Genomic_DNA"/>
</dbReference>
<protein>
    <submittedName>
        <fullName evidence="1">Uncharacterized protein</fullName>
    </submittedName>
</protein>
<evidence type="ECO:0000313" key="2">
    <source>
        <dbReference type="Proteomes" id="UP001519331"/>
    </source>
</evidence>
<name>A0ABS4SZ24_9MICC</name>
<reference evidence="1 2" key="1">
    <citation type="submission" date="2021-03" db="EMBL/GenBank/DDBJ databases">
        <title>Sequencing the genomes of 1000 actinobacteria strains.</title>
        <authorList>
            <person name="Klenk H.-P."/>
        </authorList>
    </citation>
    <scope>NUCLEOTIDE SEQUENCE [LARGE SCALE GENOMIC DNA]</scope>
    <source>
        <strain evidence="1 2">DSM 12544</strain>
    </source>
</reference>
<sequence length="67" mass="7538">MSDDTTEALNRIADALELQALVAARDSGNAETIMENDTVLIGDEGTKSRWMYYTHRIDQLSGYKEDK</sequence>
<dbReference type="Proteomes" id="UP001519331">
    <property type="component" value="Unassembled WGS sequence"/>
</dbReference>
<accession>A0ABS4SZ24</accession>
<dbReference type="RefSeq" id="WP_210047556.1">
    <property type="nucleotide sequence ID" value="NZ_JAGINX010000001.1"/>
</dbReference>
<organism evidence="1 2">
    <name type="scientific">Nesterenkonia lacusekhoensis</name>
    <dbReference type="NCBI Taxonomy" id="150832"/>
    <lineage>
        <taxon>Bacteria</taxon>
        <taxon>Bacillati</taxon>
        <taxon>Actinomycetota</taxon>
        <taxon>Actinomycetes</taxon>
        <taxon>Micrococcales</taxon>
        <taxon>Micrococcaceae</taxon>
        <taxon>Nesterenkonia</taxon>
    </lineage>
</organism>
<keyword evidence="2" id="KW-1185">Reference proteome</keyword>
<comment type="caution">
    <text evidence="1">The sequence shown here is derived from an EMBL/GenBank/DDBJ whole genome shotgun (WGS) entry which is preliminary data.</text>
</comment>
<gene>
    <name evidence="1" type="ORF">JOF45_000402</name>
</gene>
<evidence type="ECO:0000313" key="1">
    <source>
        <dbReference type="EMBL" id="MBP2317383.1"/>
    </source>
</evidence>
<proteinExistence type="predicted"/>